<keyword evidence="1" id="KW-1133">Transmembrane helix</keyword>
<reference evidence="2 3" key="1">
    <citation type="submission" date="2018-07" db="EMBL/GenBank/DDBJ databases">
        <title>Genomic Encyclopedia of Type Strains, Phase III (KMG-III): the genomes of soil and plant-associated and newly described type strains.</title>
        <authorList>
            <person name="Whitman W."/>
        </authorList>
    </citation>
    <scope>NUCLEOTIDE SEQUENCE [LARGE SCALE GENOMIC DNA]</scope>
    <source>
        <strain evidence="2 3">CECT 8525</strain>
    </source>
</reference>
<evidence type="ECO:0000313" key="2">
    <source>
        <dbReference type="EMBL" id="RCW80243.1"/>
    </source>
</evidence>
<feature type="transmembrane region" description="Helical" evidence="1">
    <location>
        <begin position="34"/>
        <end position="53"/>
    </location>
</feature>
<feature type="transmembrane region" description="Helical" evidence="1">
    <location>
        <begin position="106"/>
        <end position="132"/>
    </location>
</feature>
<protein>
    <submittedName>
        <fullName evidence="2">Putative membrane protein</fullName>
    </submittedName>
</protein>
<feature type="transmembrane region" description="Helical" evidence="1">
    <location>
        <begin position="188"/>
        <end position="210"/>
    </location>
</feature>
<proteinExistence type="predicted"/>
<dbReference type="Pfam" id="PF07077">
    <property type="entry name" value="DUF1345"/>
    <property type="match status" value="1"/>
</dbReference>
<evidence type="ECO:0000256" key="1">
    <source>
        <dbReference type="SAM" id="Phobius"/>
    </source>
</evidence>
<keyword evidence="1" id="KW-0812">Transmembrane</keyword>
<dbReference type="AlphaFoldDB" id="A0A368YJ34"/>
<dbReference type="RefSeq" id="WP_114350241.1">
    <property type="nucleotide sequence ID" value="NZ_QPJL01000020.1"/>
</dbReference>
<gene>
    <name evidence="2" type="ORF">DFP89_12018</name>
</gene>
<comment type="caution">
    <text evidence="2">The sequence shown here is derived from an EMBL/GenBank/DDBJ whole genome shotgun (WGS) entry which is preliminary data.</text>
</comment>
<evidence type="ECO:0000313" key="3">
    <source>
        <dbReference type="Proteomes" id="UP000253345"/>
    </source>
</evidence>
<dbReference type="InterPro" id="IPR009781">
    <property type="entry name" value="DUF1345"/>
</dbReference>
<dbReference type="Proteomes" id="UP000253345">
    <property type="component" value="Unassembled WGS sequence"/>
</dbReference>
<organism evidence="2 3">
    <name type="scientific">Paracoccus lutimaris</name>
    <dbReference type="NCBI Taxonomy" id="1490030"/>
    <lineage>
        <taxon>Bacteria</taxon>
        <taxon>Pseudomonadati</taxon>
        <taxon>Pseudomonadota</taxon>
        <taxon>Alphaproteobacteria</taxon>
        <taxon>Rhodobacterales</taxon>
        <taxon>Paracoccaceae</taxon>
        <taxon>Paracoccus</taxon>
    </lineage>
</organism>
<dbReference type="OrthoDB" id="64737at2"/>
<feature type="transmembrane region" description="Helical" evidence="1">
    <location>
        <begin position="12"/>
        <end position="28"/>
    </location>
</feature>
<keyword evidence="1" id="KW-0472">Membrane</keyword>
<feature type="transmembrane region" description="Helical" evidence="1">
    <location>
        <begin position="74"/>
        <end position="94"/>
    </location>
</feature>
<sequence>MLHDLLRHGRFLISFALGLVLGLAAFRMETIDRILVFSVSFNLCFLILSALMVRGTGGQALRAMADENDEGMKVIVPLAVGAVLTSLVTILLTIQDPHSGAALRPIMALISVPLGWLMIHSMMAFHYASLWYAPGDDGQPMRGLGFPGLAEGQDAELWDFLYYSFTIGLASQTADVSALSTRLRRITLLHSVLAFYYNTVVLALAVNAAASLG</sequence>
<accession>A0A368YJ34</accession>
<dbReference type="EMBL" id="QPJL01000020">
    <property type="protein sequence ID" value="RCW80243.1"/>
    <property type="molecule type" value="Genomic_DNA"/>
</dbReference>
<name>A0A368YJ34_9RHOB</name>
<keyword evidence="3" id="KW-1185">Reference proteome</keyword>